<dbReference type="PANTHER" id="PTHR43107:SF15">
    <property type="entry name" value="FATTY ACID TRANSPORT PROTEIN 3, ISOFORM A"/>
    <property type="match status" value="1"/>
</dbReference>
<evidence type="ECO:0000256" key="8">
    <source>
        <dbReference type="ARBA" id="ARBA00022677"/>
    </source>
</evidence>
<dbReference type="PROSITE" id="PS00455">
    <property type="entry name" value="AMP_BINDING"/>
    <property type="match status" value="1"/>
</dbReference>
<dbReference type="EMBL" id="MU004365">
    <property type="protein sequence ID" value="KAF2654372.1"/>
    <property type="molecule type" value="Genomic_DNA"/>
</dbReference>
<keyword evidence="11" id="KW-0067">ATP-binding</keyword>
<keyword evidence="15" id="KW-0576">Peroxisome</keyword>
<dbReference type="GO" id="GO:0005324">
    <property type="term" value="F:long-chain fatty acid transmembrane transporter activity"/>
    <property type="evidence" value="ECO:0007669"/>
    <property type="project" value="TreeGrafter"/>
</dbReference>
<evidence type="ECO:0000256" key="10">
    <source>
        <dbReference type="ARBA" id="ARBA00022741"/>
    </source>
</evidence>
<evidence type="ECO:0000256" key="2">
    <source>
        <dbReference type="ARBA" id="ARBA00004585"/>
    </source>
</evidence>
<evidence type="ECO:0000256" key="6">
    <source>
        <dbReference type="ARBA" id="ARBA00022475"/>
    </source>
</evidence>
<dbReference type="Gene3D" id="3.40.50.12780">
    <property type="entry name" value="N-terminal domain of ligase-like"/>
    <property type="match status" value="1"/>
</dbReference>
<keyword evidence="5" id="KW-0813">Transport</keyword>
<dbReference type="GO" id="GO:0005778">
    <property type="term" value="C:peroxisomal membrane"/>
    <property type="evidence" value="ECO:0007669"/>
    <property type="project" value="UniProtKB-SubCell"/>
</dbReference>
<keyword evidence="13" id="KW-0445">Lipid transport</keyword>
<comment type="subcellular location">
    <subcellularLocation>
        <location evidence="3">Cell membrane</location>
        <topology evidence="3">Multi-pass membrane protein</topology>
    </subcellularLocation>
    <subcellularLocation>
        <location evidence="1">Lipid droplet</location>
    </subcellularLocation>
    <subcellularLocation>
        <location evidence="2">Peroxisome membrane</location>
        <topology evidence="2">Multi-pass membrane protein</topology>
    </subcellularLocation>
</comment>
<comment type="function">
    <text evidence="17">Acyl-CoA synthetase required for both the import of long chain fatty acids (LCFAs) (C14-C18) and the activation very long chain fatty acids (VLCFAs) (C20-C26) by esterification of the fatty acids into metabolically active CoA-thioesters for subsequent degradation or incorporation into phospholipids. The transport and fatty acyl-CoA synthetase activities are genetically separable and are thus independent activities. Esterifies VLCFAs in the peroxisome matrix. The VLCFAs are actively transported into peroxisomes by a PXA1-PXA2 heterodimeric transporter in the peroxisomal membrane.</text>
</comment>
<evidence type="ECO:0000256" key="14">
    <source>
        <dbReference type="ARBA" id="ARBA00023136"/>
    </source>
</evidence>
<keyword evidence="23" id="KW-1185">Reference proteome</keyword>
<evidence type="ECO:0000256" key="4">
    <source>
        <dbReference type="ARBA" id="ARBA00006432"/>
    </source>
</evidence>
<evidence type="ECO:0000256" key="9">
    <source>
        <dbReference type="ARBA" id="ARBA00022692"/>
    </source>
</evidence>
<dbReference type="GO" id="GO:0004467">
    <property type="term" value="F:long-chain fatty acid-CoA ligase activity"/>
    <property type="evidence" value="ECO:0007669"/>
    <property type="project" value="TreeGrafter"/>
</dbReference>
<reference evidence="22" key="1">
    <citation type="journal article" date="2020" name="Stud. Mycol.">
        <title>101 Dothideomycetes genomes: a test case for predicting lifestyles and emergence of pathogens.</title>
        <authorList>
            <person name="Haridas S."/>
            <person name="Albert R."/>
            <person name="Binder M."/>
            <person name="Bloem J."/>
            <person name="Labutti K."/>
            <person name="Salamov A."/>
            <person name="Andreopoulos B."/>
            <person name="Baker S."/>
            <person name="Barry K."/>
            <person name="Bills G."/>
            <person name="Bluhm B."/>
            <person name="Cannon C."/>
            <person name="Castanera R."/>
            <person name="Culley D."/>
            <person name="Daum C."/>
            <person name="Ezra D."/>
            <person name="Gonzalez J."/>
            <person name="Henrissat B."/>
            <person name="Kuo A."/>
            <person name="Liang C."/>
            <person name="Lipzen A."/>
            <person name="Lutzoni F."/>
            <person name="Magnuson J."/>
            <person name="Mondo S."/>
            <person name="Nolan M."/>
            <person name="Ohm R."/>
            <person name="Pangilinan J."/>
            <person name="Park H.-J."/>
            <person name="Ramirez L."/>
            <person name="Alfaro M."/>
            <person name="Sun H."/>
            <person name="Tritt A."/>
            <person name="Yoshinaga Y."/>
            <person name="Zwiers L.-H."/>
            <person name="Turgeon B."/>
            <person name="Goodwin S."/>
            <person name="Spatafora J."/>
            <person name="Crous P."/>
            <person name="Grigoriev I."/>
        </authorList>
    </citation>
    <scope>NUCLEOTIDE SEQUENCE</scope>
    <source>
        <strain evidence="22">CBS 122681</strain>
    </source>
</reference>
<keyword evidence="12" id="KW-1133">Transmembrane helix</keyword>
<evidence type="ECO:0000256" key="13">
    <source>
        <dbReference type="ARBA" id="ARBA00023055"/>
    </source>
</evidence>
<evidence type="ECO:0000256" key="19">
    <source>
        <dbReference type="ARBA" id="ARBA00078285"/>
    </source>
</evidence>
<evidence type="ECO:0000259" key="21">
    <source>
        <dbReference type="Pfam" id="PF13193"/>
    </source>
</evidence>
<protein>
    <recommendedName>
        <fullName evidence="18">Very long-chain fatty acid transport protein</fullName>
    </recommendedName>
    <alternativeName>
        <fullName evidence="19">Very-long-chain acyl-CoA synthetase</fullName>
    </alternativeName>
</protein>
<dbReference type="PANTHER" id="PTHR43107">
    <property type="entry name" value="LONG-CHAIN FATTY ACID TRANSPORT PROTEIN"/>
    <property type="match status" value="1"/>
</dbReference>
<evidence type="ECO:0000313" key="23">
    <source>
        <dbReference type="Proteomes" id="UP000799324"/>
    </source>
</evidence>
<dbReference type="Proteomes" id="UP000799324">
    <property type="component" value="Unassembled WGS sequence"/>
</dbReference>
<dbReference type="InterPro" id="IPR000873">
    <property type="entry name" value="AMP-dep_synth/lig_dom"/>
</dbReference>
<comment type="similarity">
    <text evidence="4">Belongs to the ATP-dependent AMP-binding enzyme family.</text>
</comment>
<evidence type="ECO:0000256" key="7">
    <source>
        <dbReference type="ARBA" id="ARBA00022598"/>
    </source>
</evidence>
<keyword evidence="6" id="KW-1003">Cell membrane</keyword>
<dbReference type="InterPro" id="IPR045851">
    <property type="entry name" value="AMP-bd_C_sf"/>
</dbReference>
<dbReference type="InterPro" id="IPR020845">
    <property type="entry name" value="AMP-binding_CS"/>
</dbReference>
<evidence type="ECO:0000256" key="12">
    <source>
        <dbReference type="ARBA" id="ARBA00022989"/>
    </source>
</evidence>
<evidence type="ECO:0000256" key="3">
    <source>
        <dbReference type="ARBA" id="ARBA00004651"/>
    </source>
</evidence>
<feature type="domain" description="AMP-binding enzyme C-terminal" evidence="21">
    <location>
        <begin position="497"/>
        <end position="574"/>
    </location>
</feature>
<evidence type="ECO:0000256" key="1">
    <source>
        <dbReference type="ARBA" id="ARBA00004502"/>
    </source>
</evidence>
<evidence type="ECO:0000313" key="22">
    <source>
        <dbReference type="EMBL" id="KAF2654372.1"/>
    </source>
</evidence>
<dbReference type="InterPro" id="IPR025110">
    <property type="entry name" value="AMP-bd_C"/>
</dbReference>
<dbReference type="Pfam" id="PF13193">
    <property type="entry name" value="AMP-binding_C"/>
    <property type="match status" value="1"/>
</dbReference>
<dbReference type="Gene3D" id="3.30.300.30">
    <property type="match status" value="1"/>
</dbReference>
<dbReference type="AlphaFoldDB" id="A0A6A6T3Y3"/>
<evidence type="ECO:0000259" key="20">
    <source>
        <dbReference type="Pfam" id="PF00501"/>
    </source>
</evidence>
<comment type="catalytic activity">
    <reaction evidence="16">
        <text>a very long-chain fatty acid + ATP + CoA = a very long-chain fatty acyl-CoA + AMP + diphosphate</text>
        <dbReference type="Rhea" id="RHEA:54536"/>
        <dbReference type="ChEBI" id="CHEBI:30616"/>
        <dbReference type="ChEBI" id="CHEBI:33019"/>
        <dbReference type="ChEBI" id="CHEBI:57287"/>
        <dbReference type="ChEBI" id="CHEBI:58950"/>
        <dbReference type="ChEBI" id="CHEBI:138261"/>
        <dbReference type="ChEBI" id="CHEBI:456215"/>
    </reaction>
</comment>
<dbReference type="SUPFAM" id="SSF56801">
    <property type="entry name" value="Acetyl-CoA synthetase-like"/>
    <property type="match status" value="1"/>
</dbReference>
<proteinExistence type="inferred from homology"/>
<sequence length="627" mass="69549">MALPILATLSGTAALAAYLNAKHHILYDLTHARGGLAPTPSAEAYMASRVASKRLLTYHVFEEQALHKRPHHPFLIFEGRTWTYRQFYDAVVSVGNWLMSDLGVQEGEVVAIDGGNSPEYYMLWFALDAVGAVVSFVNWNLTGEGLVHCVKICGSRYLLTDSDVRSNVEPSLTPLSDLGVTIHYYTPSFFASLTDDTPLPESRRENATLESTRGLIYTSGTTGLPKGVIMPTGRELFVGHQAATVLKLKPEDRMYTCMPLYHGAAHGLCTTPCIHAGATIVLGRKFSHRTFWPEVARSRATHIQYVGELCRYLLNGPPNDFETQHCVKVAWGNGMRPDVWEPFRQRFKIPVIHELYAATDGLGSTFNANAGPFTRHAIGLRGLLWNWRFGEEEVRVRMDVDTEEIVRDERGFAVRVGPGEPGQVLHRLDPEMLAGVPGYFNNEEATGKRRIADVFQEGDLYFQSGDLMRQDASGLLFFVDRLGDTYRWKSENVSTHEVSDALGKFPSIAETNAYGVSVPGYDGRAGAASIVLAPGVSEAALDLRALAAHARSALPGYAVPLFLRVTERLEYTGTLKIQKGRLKREGVDPGLVTGTDRVYWLKPGEEGYLPFGRKDWEDIKAKRVRLT</sequence>
<dbReference type="FunFam" id="3.30.300.30:FF:000020">
    <property type="entry name" value="Long-chain fatty acid transporter"/>
    <property type="match status" value="1"/>
</dbReference>
<keyword evidence="9" id="KW-0812">Transmembrane</keyword>
<keyword evidence="10" id="KW-0547">Nucleotide-binding</keyword>
<evidence type="ECO:0000256" key="16">
    <source>
        <dbReference type="ARBA" id="ARBA00051585"/>
    </source>
</evidence>
<dbReference type="InterPro" id="IPR042099">
    <property type="entry name" value="ANL_N_sf"/>
</dbReference>
<keyword evidence="7" id="KW-0436">Ligase</keyword>
<dbReference type="GO" id="GO:0044539">
    <property type="term" value="P:long-chain fatty acid import into cell"/>
    <property type="evidence" value="ECO:0007669"/>
    <property type="project" value="TreeGrafter"/>
</dbReference>
<dbReference type="GO" id="GO:0005811">
    <property type="term" value="C:lipid droplet"/>
    <property type="evidence" value="ECO:0007669"/>
    <property type="project" value="UniProtKB-SubCell"/>
</dbReference>
<dbReference type="Pfam" id="PF00501">
    <property type="entry name" value="AMP-binding"/>
    <property type="match status" value="1"/>
</dbReference>
<evidence type="ECO:0000256" key="15">
    <source>
        <dbReference type="ARBA" id="ARBA00023140"/>
    </source>
</evidence>
<accession>A0A6A6T3Y3</accession>
<evidence type="ECO:0000256" key="18">
    <source>
        <dbReference type="ARBA" id="ARBA00068795"/>
    </source>
</evidence>
<keyword evidence="8" id="KW-0551">Lipid droplet</keyword>
<name>A0A6A6T3Y3_9PLEO</name>
<dbReference type="FunFam" id="3.40.50.12780:FF:000019">
    <property type="entry name" value="Long-chain fatty acid transporter"/>
    <property type="match status" value="1"/>
</dbReference>
<evidence type="ECO:0000256" key="11">
    <source>
        <dbReference type="ARBA" id="ARBA00022840"/>
    </source>
</evidence>
<feature type="domain" description="AMP-dependent synthetase/ligase" evidence="20">
    <location>
        <begin position="62"/>
        <end position="407"/>
    </location>
</feature>
<dbReference type="GO" id="GO:0009898">
    <property type="term" value="C:cytoplasmic side of plasma membrane"/>
    <property type="evidence" value="ECO:0007669"/>
    <property type="project" value="TreeGrafter"/>
</dbReference>
<gene>
    <name evidence="22" type="ORF">K491DRAFT_717192</name>
</gene>
<evidence type="ECO:0000256" key="5">
    <source>
        <dbReference type="ARBA" id="ARBA00022448"/>
    </source>
</evidence>
<organism evidence="22 23">
    <name type="scientific">Lophiostoma macrostomum CBS 122681</name>
    <dbReference type="NCBI Taxonomy" id="1314788"/>
    <lineage>
        <taxon>Eukaryota</taxon>
        <taxon>Fungi</taxon>
        <taxon>Dikarya</taxon>
        <taxon>Ascomycota</taxon>
        <taxon>Pezizomycotina</taxon>
        <taxon>Dothideomycetes</taxon>
        <taxon>Pleosporomycetidae</taxon>
        <taxon>Pleosporales</taxon>
        <taxon>Lophiostomataceae</taxon>
        <taxon>Lophiostoma</taxon>
    </lineage>
</organism>
<dbReference type="OrthoDB" id="10253869at2759"/>
<evidence type="ECO:0000256" key="17">
    <source>
        <dbReference type="ARBA" id="ARBA00060276"/>
    </source>
</evidence>
<keyword evidence="14" id="KW-0472">Membrane</keyword>
<dbReference type="GO" id="GO:0005524">
    <property type="term" value="F:ATP binding"/>
    <property type="evidence" value="ECO:0007669"/>
    <property type="project" value="UniProtKB-KW"/>
</dbReference>